<evidence type="ECO:0000313" key="3">
    <source>
        <dbReference type="RefSeq" id="XP_055883233.1"/>
    </source>
</evidence>
<dbReference type="AlphaFoldDB" id="A0A9W3A7S2"/>
<keyword evidence="2" id="KW-1185">Reference proteome</keyword>
<protein>
    <submittedName>
        <fullName evidence="3">Uncharacterized protein LOC106065130</fullName>
    </submittedName>
</protein>
<dbReference type="InterPro" id="IPR016024">
    <property type="entry name" value="ARM-type_fold"/>
</dbReference>
<evidence type="ECO:0000313" key="2">
    <source>
        <dbReference type="Proteomes" id="UP001165740"/>
    </source>
</evidence>
<feature type="compositionally biased region" description="Basic and acidic residues" evidence="1">
    <location>
        <begin position="173"/>
        <end position="185"/>
    </location>
</feature>
<name>A0A9W3A7S2_BIOGL</name>
<evidence type="ECO:0000256" key="1">
    <source>
        <dbReference type="SAM" id="MobiDB-lite"/>
    </source>
</evidence>
<feature type="compositionally biased region" description="Acidic residues" evidence="1">
    <location>
        <begin position="188"/>
        <end position="224"/>
    </location>
</feature>
<dbReference type="SUPFAM" id="SSF48371">
    <property type="entry name" value="ARM repeat"/>
    <property type="match status" value="1"/>
</dbReference>
<proteinExistence type="predicted"/>
<gene>
    <name evidence="3" type="primary">LOC106065130</name>
</gene>
<organism evidence="2 3">
    <name type="scientific">Biomphalaria glabrata</name>
    <name type="common">Bloodfluke planorb</name>
    <name type="synonym">Freshwater snail</name>
    <dbReference type="NCBI Taxonomy" id="6526"/>
    <lineage>
        <taxon>Eukaryota</taxon>
        <taxon>Metazoa</taxon>
        <taxon>Spiralia</taxon>
        <taxon>Lophotrochozoa</taxon>
        <taxon>Mollusca</taxon>
        <taxon>Gastropoda</taxon>
        <taxon>Heterobranchia</taxon>
        <taxon>Euthyneura</taxon>
        <taxon>Panpulmonata</taxon>
        <taxon>Hygrophila</taxon>
        <taxon>Lymnaeoidea</taxon>
        <taxon>Planorbidae</taxon>
        <taxon>Biomphalaria</taxon>
    </lineage>
</organism>
<dbReference type="GeneID" id="106065130"/>
<sequence>MAIPTKTRCKKEESKFEYITENPLKLSDLELDKCLKRKLLVQLKLLPTNVNRKRAKKFVVSLIKAIDYKGGLLIELDDHVANLIGSEVLMLKQKVTMVIKASQFEDLKEEYKQSESVYSNFKYFVVVDDNSELKVELTENEKLYRCELNIYGSKRRTFQRNSLHEIASASHLKGKDNVDSSEKNNDPSLDDDDDDDCDDDDDDDDDDNDEDDDDDDDDDEEDVDKEYIDYVKLVFGERKGQVQFN</sequence>
<dbReference type="Proteomes" id="UP001165740">
    <property type="component" value="Chromosome 4"/>
</dbReference>
<dbReference type="RefSeq" id="XP_055883233.1">
    <property type="nucleotide sequence ID" value="XM_056027258.1"/>
</dbReference>
<feature type="region of interest" description="Disordered" evidence="1">
    <location>
        <begin position="169"/>
        <end position="226"/>
    </location>
</feature>
<accession>A0A9W3A7S2</accession>
<dbReference type="OrthoDB" id="10375636at2759"/>
<reference evidence="3" key="1">
    <citation type="submission" date="2025-08" db="UniProtKB">
        <authorList>
            <consortium name="RefSeq"/>
        </authorList>
    </citation>
    <scope>IDENTIFICATION</scope>
</reference>